<dbReference type="VEuPathDB" id="FungiDB:PC110_g19286"/>
<evidence type="ECO:0000313" key="5">
    <source>
        <dbReference type="EMBL" id="KAG3203234.1"/>
    </source>
</evidence>
<comment type="caution">
    <text evidence="2">The sequence shown here is derived from an EMBL/GenBank/DDBJ whole genome shotgun (WGS) entry which is preliminary data.</text>
</comment>
<dbReference type="EMBL" id="RCMK01001065">
    <property type="protein sequence ID" value="KAG2903073.1"/>
    <property type="molecule type" value="Genomic_DNA"/>
</dbReference>
<dbReference type="Proteomes" id="UP000774804">
    <property type="component" value="Unassembled WGS sequence"/>
</dbReference>
<evidence type="ECO:0000313" key="3">
    <source>
        <dbReference type="EMBL" id="KAG2903073.1"/>
    </source>
</evidence>
<dbReference type="Proteomes" id="UP000760860">
    <property type="component" value="Unassembled WGS sequence"/>
</dbReference>
<name>A0A8T1AZU3_9STRA</name>
<evidence type="ECO:0000313" key="6">
    <source>
        <dbReference type="Proteomes" id="UP000774804"/>
    </source>
</evidence>
<reference evidence="2" key="1">
    <citation type="submission" date="2018-10" db="EMBL/GenBank/DDBJ databases">
        <title>Effector identification in a new, highly contiguous assembly of the strawberry crown rot pathogen Phytophthora cactorum.</title>
        <authorList>
            <person name="Armitage A.D."/>
            <person name="Nellist C.F."/>
            <person name="Bates H."/>
            <person name="Vickerstaff R.J."/>
            <person name="Harrison R.J."/>
        </authorList>
    </citation>
    <scope>NUCLEOTIDE SEQUENCE</scope>
    <source>
        <strain evidence="2">4032</strain>
        <strain evidence="3">4040</strain>
        <strain evidence="4">P415</strain>
        <strain evidence="5">P421</strain>
    </source>
</reference>
<dbReference type="EMBL" id="RCMI01001052">
    <property type="protein sequence ID" value="KAG2891635.1"/>
    <property type="molecule type" value="Genomic_DNA"/>
</dbReference>
<proteinExistence type="predicted"/>
<gene>
    <name evidence="2" type="ORF">PC115_g19121</name>
    <name evidence="3" type="ORF">PC117_g21330</name>
    <name evidence="4" type="ORF">PC118_g23385</name>
    <name evidence="5" type="ORF">PC129_g22964</name>
</gene>
<feature type="region of interest" description="Disordered" evidence="1">
    <location>
        <begin position="33"/>
        <end position="56"/>
    </location>
</feature>
<dbReference type="Proteomes" id="UP000736787">
    <property type="component" value="Unassembled WGS sequence"/>
</dbReference>
<sequence length="95" mass="10416">MPTVTPRRPASAAVVSSKSLAGGKVESMIQAAHGHPVDRSCSPVTQRRRRDNQEETGLIPNEVVRVADHMDSRCRSFRSSVSETLRRLIDASTNC</sequence>
<organism evidence="2 6">
    <name type="scientific">Phytophthora cactorum</name>
    <dbReference type="NCBI Taxonomy" id="29920"/>
    <lineage>
        <taxon>Eukaryota</taxon>
        <taxon>Sar</taxon>
        <taxon>Stramenopiles</taxon>
        <taxon>Oomycota</taxon>
        <taxon>Peronosporomycetes</taxon>
        <taxon>Peronosporales</taxon>
        <taxon>Peronosporaceae</taxon>
        <taxon>Phytophthora</taxon>
    </lineage>
</organism>
<dbReference type="Proteomes" id="UP000697107">
    <property type="component" value="Unassembled WGS sequence"/>
</dbReference>
<dbReference type="EMBL" id="RCMV01002350">
    <property type="protein sequence ID" value="KAG3203234.1"/>
    <property type="molecule type" value="Genomic_DNA"/>
</dbReference>
<dbReference type="AlphaFoldDB" id="A0A8T1AZU3"/>
<accession>A0A8T1AZU3</accession>
<protein>
    <submittedName>
        <fullName evidence="2">Uncharacterized protein</fullName>
    </submittedName>
</protein>
<evidence type="ECO:0000256" key="1">
    <source>
        <dbReference type="SAM" id="MobiDB-lite"/>
    </source>
</evidence>
<dbReference type="EMBL" id="RCML01002180">
    <property type="protein sequence ID" value="KAG2958707.1"/>
    <property type="molecule type" value="Genomic_DNA"/>
</dbReference>
<evidence type="ECO:0000313" key="4">
    <source>
        <dbReference type="EMBL" id="KAG2958707.1"/>
    </source>
</evidence>
<evidence type="ECO:0000313" key="2">
    <source>
        <dbReference type="EMBL" id="KAG2891635.1"/>
    </source>
</evidence>